<dbReference type="InterPro" id="IPR003476">
    <property type="entry name" value="Glyco_hydro_42"/>
</dbReference>
<evidence type="ECO:0000256" key="5">
    <source>
        <dbReference type="ARBA" id="ARBA00022801"/>
    </source>
</evidence>
<feature type="domain" description="Glycoside hydrolase family 42 N-terminal" evidence="8">
    <location>
        <begin position="11"/>
        <end position="387"/>
    </location>
</feature>
<dbReference type="GO" id="GO:0046872">
    <property type="term" value="F:metal ion binding"/>
    <property type="evidence" value="ECO:0007669"/>
    <property type="project" value="UniProtKB-KW"/>
</dbReference>
<evidence type="ECO:0000256" key="6">
    <source>
        <dbReference type="ARBA" id="ARBA00022833"/>
    </source>
</evidence>
<comment type="similarity">
    <text evidence="2">Belongs to the glycosyl hydrolase 42 family.</text>
</comment>
<organism evidence="11">
    <name type="scientific">Ignisphaera aggregans</name>
    <dbReference type="NCBI Taxonomy" id="334771"/>
    <lineage>
        <taxon>Archaea</taxon>
        <taxon>Thermoproteota</taxon>
        <taxon>Thermoprotei</taxon>
        <taxon>Desulfurococcales</taxon>
        <taxon>Desulfurococcaceae</taxon>
        <taxon>Ignisphaera</taxon>
    </lineage>
</organism>
<dbReference type="Gene3D" id="3.20.20.80">
    <property type="entry name" value="Glycosidases"/>
    <property type="match status" value="1"/>
</dbReference>
<evidence type="ECO:0000256" key="4">
    <source>
        <dbReference type="ARBA" id="ARBA00022723"/>
    </source>
</evidence>
<evidence type="ECO:0000256" key="7">
    <source>
        <dbReference type="ARBA" id="ARBA00023295"/>
    </source>
</evidence>
<dbReference type="EMBL" id="DTBD01000052">
    <property type="protein sequence ID" value="HGQ64777.1"/>
    <property type="molecule type" value="Genomic_DNA"/>
</dbReference>
<comment type="catalytic activity">
    <reaction evidence="1">
        <text>Hydrolysis of terminal non-reducing beta-D-galactose residues in beta-D-galactosides.</text>
        <dbReference type="EC" id="3.2.1.23"/>
    </reaction>
</comment>
<dbReference type="GO" id="GO:0004565">
    <property type="term" value="F:beta-galactosidase activity"/>
    <property type="evidence" value="ECO:0007669"/>
    <property type="project" value="UniProtKB-EC"/>
</dbReference>
<dbReference type="Gene3D" id="3.40.50.880">
    <property type="match status" value="1"/>
</dbReference>
<dbReference type="SUPFAM" id="SSF52317">
    <property type="entry name" value="Class I glutamine amidotransferase-like"/>
    <property type="match status" value="1"/>
</dbReference>
<evidence type="ECO:0000256" key="1">
    <source>
        <dbReference type="ARBA" id="ARBA00001412"/>
    </source>
</evidence>
<reference evidence="11" key="1">
    <citation type="journal article" date="2020" name="mSystems">
        <title>Genome- and Community-Level Interaction Insights into Carbon Utilization and Element Cycling Functions of Hydrothermarchaeota in Hydrothermal Sediment.</title>
        <authorList>
            <person name="Zhou Z."/>
            <person name="Liu Y."/>
            <person name="Xu W."/>
            <person name="Pan J."/>
            <person name="Luo Z.H."/>
            <person name="Li M."/>
        </authorList>
    </citation>
    <scope>NUCLEOTIDE SEQUENCE [LARGE SCALE GENOMIC DNA]</scope>
    <source>
        <strain evidence="11">SpSt-637</strain>
        <strain evidence="10">SpSt-667</strain>
    </source>
</reference>
<gene>
    <name evidence="11" type="ORF">ENU08_05980</name>
    <name evidence="10" type="ORF">ENU41_04525</name>
</gene>
<evidence type="ECO:0000259" key="8">
    <source>
        <dbReference type="Pfam" id="PF02449"/>
    </source>
</evidence>
<dbReference type="PANTHER" id="PTHR36447">
    <property type="entry name" value="BETA-GALACTOSIDASE GANA"/>
    <property type="match status" value="1"/>
</dbReference>
<dbReference type="SUPFAM" id="SSF51445">
    <property type="entry name" value="(Trans)glycosidases"/>
    <property type="match status" value="1"/>
</dbReference>
<dbReference type="InterPro" id="IPR029062">
    <property type="entry name" value="Class_I_gatase-like"/>
</dbReference>
<evidence type="ECO:0000313" key="11">
    <source>
        <dbReference type="EMBL" id="HGQ64777.1"/>
    </source>
</evidence>
<dbReference type="GO" id="GO:0005975">
    <property type="term" value="P:carbohydrate metabolic process"/>
    <property type="evidence" value="ECO:0007669"/>
    <property type="project" value="InterPro"/>
</dbReference>
<comment type="caution">
    <text evidence="11">The sequence shown here is derived from an EMBL/GenBank/DDBJ whole genome shotgun (WGS) entry which is preliminary data.</text>
</comment>
<evidence type="ECO:0000259" key="9">
    <source>
        <dbReference type="Pfam" id="PF08532"/>
    </source>
</evidence>
<name>A0A7C4JJV6_9CREN</name>
<dbReference type="InterPro" id="IPR013529">
    <property type="entry name" value="Glyco_hydro_42_N"/>
</dbReference>
<dbReference type="SUPFAM" id="SSF51011">
    <property type="entry name" value="Glycosyl hydrolase domain"/>
    <property type="match status" value="1"/>
</dbReference>
<dbReference type="Pfam" id="PF02449">
    <property type="entry name" value="Glyco_hydro_42"/>
    <property type="match status" value="1"/>
</dbReference>
<dbReference type="EMBL" id="DTCK01000030">
    <property type="protein sequence ID" value="HGQ35924.1"/>
    <property type="molecule type" value="Genomic_DNA"/>
</dbReference>
<keyword evidence="6" id="KW-0862">Zinc</keyword>
<dbReference type="PANTHER" id="PTHR36447:SF2">
    <property type="entry name" value="BETA-GALACTOSIDASE YESZ"/>
    <property type="match status" value="1"/>
</dbReference>
<dbReference type="CDD" id="cd03143">
    <property type="entry name" value="A4_beta-galactosidase_middle_domain"/>
    <property type="match status" value="1"/>
</dbReference>
<dbReference type="PIRSF" id="PIRSF001084">
    <property type="entry name" value="B-galactosidase"/>
    <property type="match status" value="1"/>
</dbReference>
<keyword evidence="4" id="KW-0479">Metal-binding</keyword>
<accession>A0A7C4JJV6</accession>
<dbReference type="EC" id="3.2.1.23" evidence="3"/>
<proteinExistence type="inferred from homology"/>
<dbReference type="InterPro" id="IPR017853">
    <property type="entry name" value="GH"/>
</dbReference>
<keyword evidence="7" id="KW-0326">Glycosidase</keyword>
<evidence type="ECO:0000313" key="10">
    <source>
        <dbReference type="EMBL" id="HGQ35924.1"/>
    </source>
</evidence>
<dbReference type="Pfam" id="PF08532">
    <property type="entry name" value="Glyco_hydro_42M"/>
    <property type="match status" value="1"/>
</dbReference>
<keyword evidence="5" id="KW-0378">Hydrolase</keyword>
<evidence type="ECO:0000256" key="2">
    <source>
        <dbReference type="ARBA" id="ARBA00005940"/>
    </source>
</evidence>
<protein>
    <recommendedName>
        <fullName evidence="3">beta-galactosidase</fullName>
        <ecNumber evidence="3">3.2.1.23</ecNumber>
    </recommendedName>
</protein>
<evidence type="ECO:0000256" key="3">
    <source>
        <dbReference type="ARBA" id="ARBA00012756"/>
    </source>
</evidence>
<dbReference type="GO" id="GO:0009341">
    <property type="term" value="C:beta-galactosidase complex"/>
    <property type="evidence" value="ECO:0007669"/>
    <property type="project" value="InterPro"/>
</dbReference>
<dbReference type="InterPro" id="IPR013738">
    <property type="entry name" value="Beta_galactosidase_Trimer"/>
</dbReference>
<feature type="domain" description="Beta-galactosidase trimerisation" evidence="9">
    <location>
        <begin position="400"/>
        <end position="608"/>
    </location>
</feature>
<dbReference type="AlphaFoldDB" id="A0A7C4JJV6"/>
<sequence>MQILLIYGVSHYPEVWSKDRFYIDIELMKKAKVKVVRLGEFAWSLMEPREGVYDFSWLRELVEDLGRNSIYVILGTPTAAPPPWLIKKYPEIMPVDYHGHSSGYGIRREYCPNNPVYREFAKKITGKLAEEFKDSEYVIGFQIDNEVALPFKFCYCRYCIEKFRRYLEEKYGDIENLNKVMGALIWSHKYNDFSEIYPPGSPFDFYNRSLTMEWLRFRSRSMVEFVRTQYEIIKSIAPNKFVTTNLIGLGIDIDYYDLCNFLDISSVDVYPKMRSDEYNPPDIAFVYDAIRGMSRNKSFIVMELQAGPTDGYNVGSISRMLGVTPEPGELRKWAYQAIAHGAEGVLFWNWRTLPVGKEQFWYGLLDHDGVPRRRYYEASKLFEELNNISSYIDGTFVDTKIAVTLSYESIWAADIIEKGYYPYKVIDETVKTYRALWINRVAIDLVQPKANLGKYRLVFAPSLYLVDDEVLNNLIEFVRNGGVLIVTPRSFVKDEFNRVRENKTNIIELLGVEVEEFSRLPPNDKVKVSFSSSSFLLPGETHHGSSWLEVYKPIDGEVLASASWRWINNKPVLVCKRHGSGMAISIGTILSQETLEKLAHSILRKMDVKPIVEELNSVRNIEFYARSNGNDEYIIFAINHGSESNKVSFRLTNGINEVVELISSKRLGSKDGVFELYLDPHDVAILYIKN</sequence>